<keyword evidence="1" id="KW-1133">Transmembrane helix</keyword>
<dbReference type="Gene3D" id="1.10.510.10">
    <property type="entry name" value="Transferase(Phosphotransferase) domain 1"/>
    <property type="match status" value="1"/>
</dbReference>
<dbReference type="AlphaFoldDB" id="A0A8S9GU82"/>
<comment type="caution">
    <text evidence="2">The sequence shown here is derived from an EMBL/GenBank/DDBJ whole genome shotgun (WGS) entry which is preliminary data.</text>
</comment>
<accession>A0A8S9GU82</accession>
<dbReference type="Proteomes" id="UP000712281">
    <property type="component" value="Unassembled WGS sequence"/>
</dbReference>
<name>A0A8S9GU82_BRACR</name>
<keyword evidence="1" id="KW-0812">Transmembrane</keyword>
<sequence length="264" mass="29604">MSSDYSRRSCGEQVRLAETNANSHMMFWLTASALELPRFPMLIVPRRTRMRAEMERAESNLCFRRCASKYGRRRPYIVAGAAAIAVSVLVIGPSARTLWLFLLQKMLTGKPLFPGKNVVHQLDIMTDLLGTPSPEAISRELHGQRKNIIKASLFHFNWQVLSRSALSGSMLMLCFVRAQRSVLRLEPAPIVIKDVNKGKGLVFDYGEKAQKKVDFDLNVNPTKLMAGVFKAFPYVLWSPELPGLSVENLKFADAPQKLLGGLLL</sequence>
<dbReference type="EMBL" id="QGKY02001925">
    <property type="protein sequence ID" value="KAF2547748.1"/>
    <property type="molecule type" value="Genomic_DNA"/>
</dbReference>
<dbReference type="EMBL" id="QGKW02001940">
    <property type="protein sequence ID" value="KAF2555861.1"/>
    <property type="molecule type" value="Genomic_DNA"/>
</dbReference>
<protein>
    <submittedName>
        <fullName evidence="2">Uncharacterized protein</fullName>
    </submittedName>
</protein>
<reference evidence="2" key="1">
    <citation type="submission" date="2019-12" db="EMBL/GenBank/DDBJ databases">
        <title>Genome sequencing and annotation of Brassica cretica.</title>
        <authorList>
            <person name="Studholme D.J."/>
            <person name="Sarris P.F."/>
        </authorList>
    </citation>
    <scope>NUCLEOTIDE SEQUENCE</scope>
    <source>
        <strain evidence="3">PFS-001/15</strain>
        <strain evidence="2">PFS-102/07</strain>
        <tissue evidence="2">Leaf</tissue>
    </source>
</reference>
<organism evidence="2">
    <name type="scientific">Brassica cretica</name>
    <name type="common">Mustard</name>
    <dbReference type="NCBI Taxonomy" id="69181"/>
    <lineage>
        <taxon>Eukaryota</taxon>
        <taxon>Viridiplantae</taxon>
        <taxon>Streptophyta</taxon>
        <taxon>Embryophyta</taxon>
        <taxon>Tracheophyta</taxon>
        <taxon>Spermatophyta</taxon>
        <taxon>Magnoliopsida</taxon>
        <taxon>eudicotyledons</taxon>
        <taxon>Gunneridae</taxon>
        <taxon>Pentapetalae</taxon>
        <taxon>rosids</taxon>
        <taxon>malvids</taxon>
        <taxon>Brassicales</taxon>
        <taxon>Brassicaceae</taxon>
        <taxon>Brassiceae</taxon>
        <taxon>Brassica</taxon>
    </lineage>
</organism>
<evidence type="ECO:0000313" key="3">
    <source>
        <dbReference type="EMBL" id="KAF2555861.1"/>
    </source>
</evidence>
<feature type="transmembrane region" description="Helical" evidence="1">
    <location>
        <begin position="76"/>
        <end position="102"/>
    </location>
</feature>
<evidence type="ECO:0000256" key="1">
    <source>
        <dbReference type="SAM" id="Phobius"/>
    </source>
</evidence>
<gene>
    <name evidence="3" type="ORF">F2Q68_00017615</name>
    <name evidence="2" type="ORF">F2Q70_00023337</name>
</gene>
<proteinExistence type="predicted"/>
<evidence type="ECO:0000313" key="2">
    <source>
        <dbReference type="EMBL" id="KAF2547748.1"/>
    </source>
</evidence>
<keyword evidence="1" id="KW-0472">Membrane</keyword>